<name>A0A381T7A3_9ZZZZ</name>
<sequence>MGTISSLTQDHPARQYLQKRLIPERYFNKLYFCTKFKEWTNTIIPNKFRSLKEDTPRLVIPFFDEESNVIGYQGRSFDPKDQCKYITIKLEGVENLIYGQERIDKRNIKYCVEGPLDSLFLPNCLATAGLNFKGVKCDIIVLDNERRNVQIVEALNKVITSGYSVCIWPDSVKEKDINDMIINGRTTEDIVKIIDNNTYSGLQANFQLSQWKRC</sequence>
<protein>
    <recommendedName>
        <fullName evidence="2">DNA primase catalytic core N-terminal domain-containing protein</fullName>
    </recommendedName>
</protein>
<dbReference type="AlphaFoldDB" id="A0A381T7A3"/>
<reference evidence="1" key="1">
    <citation type="submission" date="2018-05" db="EMBL/GenBank/DDBJ databases">
        <authorList>
            <person name="Lanie J.A."/>
            <person name="Ng W.-L."/>
            <person name="Kazmierczak K.M."/>
            <person name="Andrzejewski T.M."/>
            <person name="Davidsen T.M."/>
            <person name="Wayne K.J."/>
            <person name="Tettelin H."/>
            <person name="Glass J.I."/>
            <person name="Rusch D."/>
            <person name="Podicherti R."/>
            <person name="Tsui H.-C.T."/>
            <person name="Winkler M.E."/>
        </authorList>
    </citation>
    <scope>NUCLEOTIDE SEQUENCE</scope>
</reference>
<evidence type="ECO:0008006" key="2">
    <source>
        <dbReference type="Google" id="ProtNLM"/>
    </source>
</evidence>
<accession>A0A381T7A3</accession>
<organism evidence="1">
    <name type="scientific">marine metagenome</name>
    <dbReference type="NCBI Taxonomy" id="408172"/>
    <lineage>
        <taxon>unclassified sequences</taxon>
        <taxon>metagenomes</taxon>
        <taxon>ecological metagenomes</taxon>
    </lineage>
</organism>
<dbReference type="SUPFAM" id="SSF56731">
    <property type="entry name" value="DNA primase core"/>
    <property type="match status" value="1"/>
</dbReference>
<gene>
    <name evidence="1" type="ORF">METZ01_LOCUS63421</name>
</gene>
<dbReference type="EMBL" id="UINC01003947">
    <property type="protein sequence ID" value="SVA10567.1"/>
    <property type="molecule type" value="Genomic_DNA"/>
</dbReference>
<proteinExistence type="predicted"/>
<evidence type="ECO:0000313" key="1">
    <source>
        <dbReference type="EMBL" id="SVA10567.1"/>
    </source>
</evidence>